<dbReference type="SUPFAM" id="SSF51445">
    <property type="entry name" value="(Trans)glycosidases"/>
    <property type="match status" value="1"/>
</dbReference>
<dbReference type="PROSITE" id="PS51910">
    <property type="entry name" value="GH18_2"/>
    <property type="match status" value="1"/>
</dbReference>
<evidence type="ECO:0000313" key="9">
    <source>
        <dbReference type="EMBL" id="HIS31488.1"/>
    </source>
</evidence>
<dbReference type="InterPro" id="IPR011583">
    <property type="entry name" value="Chitinase_II/V-like_cat"/>
</dbReference>
<protein>
    <recommendedName>
        <fullName evidence="2">chitinase</fullName>
        <ecNumber evidence="2">3.2.1.14</ecNumber>
    </recommendedName>
</protein>
<evidence type="ECO:0000256" key="3">
    <source>
        <dbReference type="ARBA" id="ARBA00022801"/>
    </source>
</evidence>
<organism evidence="9 10">
    <name type="scientific">Candidatus Limivivens intestinipullorum</name>
    <dbReference type="NCBI Taxonomy" id="2840858"/>
    <lineage>
        <taxon>Bacteria</taxon>
        <taxon>Bacillati</taxon>
        <taxon>Bacillota</taxon>
        <taxon>Clostridia</taxon>
        <taxon>Lachnospirales</taxon>
        <taxon>Lachnospiraceae</taxon>
        <taxon>Lachnospiraceae incertae sedis</taxon>
        <taxon>Candidatus Limivivens</taxon>
    </lineage>
</organism>
<dbReference type="PANTHER" id="PTHR11177">
    <property type="entry name" value="CHITINASE"/>
    <property type="match status" value="1"/>
</dbReference>
<dbReference type="Proteomes" id="UP000823935">
    <property type="component" value="Unassembled WGS sequence"/>
</dbReference>
<keyword evidence="4" id="KW-0146">Chitin degradation</keyword>
<dbReference type="PROSITE" id="PS01095">
    <property type="entry name" value="GH18_1"/>
    <property type="match status" value="1"/>
</dbReference>
<dbReference type="GO" id="GO:0008843">
    <property type="term" value="F:endochitinase activity"/>
    <property type="evidence" value="ECO:0007669"/>
    <property type="project" value="UniProtKB-EC"/>
</dbReference>
<reference evidence="9" key="1">
    <citation type="submission" date="2020-10" db="EMBL/GenBank/DDBJ databases">
        <authorList>
            <person name="Gilroy R."/>
        </authorList>
    </citation>
    <scope>NUCLEOTIDE SEQUENCE</scope>
    <source>
        <strain evidence="9">CHK190-19873</strain>
    </source>
</reference>
<name>A0A9D1JK86_9FIRM</name>
<dbReference type="InterPro" id="IPR017853">
    <property type="entry name" value="GH"/>
</dbReference>
<keyword evidence="5 6" id="KW-0326">Glycosidase</keyword>
<dbReference type="SMART" id="SM00636">
    <property type="entry name" value="Glyco_18"/>
    <property type="match status" value="1"/>
</dbReference>
<sequence length="339" mass="38158">MIGLIGYVGTKDLGSVREADALSLNVINIAFALVENGDVVWEHPECKDALARLRSLNPDLKILVSVGGWGAGGFSEAAFTEEGRQRFADTAMGIVKEYGLDGVDIDWEYPCFSVAEIQGRPEDKENFTLLLKKLRETLDQEEAGRYLLSAAVGGDDYFIRNTHMDQVGEILDYVQIMSYDLRGGFQVLTGHHTNLFSYQTDLSDQSADKAVKQYHAAGVPLEKLVLGAAFYCREWQGVMNKDNNGLCQMASTTGSITHHYGELLESYINKNGYVRYWDDEAKAPYLFNGENFISYDDEESIAWKIRYLKEKGLGGIMYWEYCCDGSHTLTEFMRKELDK</sequence>
<proteinExistence type="inferred from homology"/>
<dbReference type="GO" id="GO:0006032">
    <property type="term" value="P:chitin catabolic process"/>
    <property type="evidence" value="ECO:0007669"/>
    <property type="project" value="UniProtKB-KW"/>
</dbReference>
<dbReference type="AlphaFoldDB" id="A0A9D1JK86"/>
<dbReference type="SUPFAM" id="SSF54556">
    <property type="entry name" value="Chitinase insertion domain"/>
    <property type="match status" value="1"/>
</dbReference>
<keyword evidence="4" id="KW-0624">Polysaccharide degradation</keyword>
<feature type="domain" description="GH18" evidence="8">
    <location>
        <begin position="2"/>
        <end position="339"/>
    </location>
</feature>
<evidence type="ECO:0000256" key="5">
    <source>
        <dbReference type="ARBA" id="ARBA00023295"/>
    </source>
</evidence>
<keyword evidence="4" id="KW-0119">Carbohydrate metabolism</keyword>
<evidence type="ECO:0000256" key="6">
    <source>
        <dbReference type="RuleBase" id="RU000489"/>
    </source>
</evidence>
<dbReference type="InterPro" id="IPR050314">
    <property type="entry name" value="Glycosyl_Hydrlase_18"/>
</dbReference>
<evidence type="ECO:0000313" key="10">
    <source>
        <dbReference type="Proteomes" id="UP000823935"/>
    </source>
</evidence>
<dbReference type="InterPro" id="IPR029070">
    <property type="entry name" value="Chitinase_insertion_sf"/>
</dbReference>
<dbReference type="InterPro" id="IPR001223">
    <property type="entry name" value="Glyco_hydro18_cat"/>
</dbReference>
<accession>A0A9D1JK86</accession>
<dbReference type="GO" id="GO:0005975">
    <property type="term" value="P:carbohydrate metabolic process"/>
    <property type="evidence" value="ECO:0007669"/>
    <property type="project" value="InterPro"/>
</dbReference>
<dbReference type="Pfam" id="PF00704">
    <property type="entry name" value="Glyco_hydro_18"/>
    <property type="match status" value="1"/>
</dbReference>
<evidence type="ECO:0000256" key="7">
    <source>
        <dbReference type="RuleBase" id="RU004453"/>
    </source>
</evidence>
<evidence type="ECO:0000256" key="2">
    <source>
        <dbReference type="ARBA" id="ARBA00012729"/>
    </source>
</evidence>
<comment type="catalytic activity">
    <reaction evidence="1">
        <text>Random endo-hydrolysis of N-acetyl-beta-D-glucosaminide (1-&gt;4)-beta-linkages in chitin and chitodextrins.</text>
        <dbReference type="EC" id="3.2.1.14"/>
    </reaction>
</comment>
<evidence type="ECO:0000256" key="1">
    <source>
        <dbReference type="ARBA" id="ARBA00000822"/>
    </source>
</evidence>
<keyword evidence="3 6" id="KW-0378">Hydrolase</keyword>
<evidence type="ECO:0000256" key="4">
    <source>
        <dbReference type="ARBA" id="ARBA00023024"/>
    </source>
</evidence>
<dbReference type="EC" id="3.2.1.14" evidence="2"/>
<gene>
    <name evidence="9" type="ORF">IAB44_08100</name>
</gene>
<dbReference type="CDD" id="cd06548">
    <property type="entry name" value="GH18_chitinase"/>
    <property type="match status" value="1"/>
</dbReference>
<dbReference type="Gene3D" id="3.20.20.80">
    <property type="entry name" value="Glycosidases"/>
    <property type="match status" value="1"/>
</dbReference>
<evidence type="ECO:0000259" key="8">
    <source>
        <dbReference type="PROSITE" id="PS51910"/>
    </source>
</evidence>
<dbReference type="PANTHER" id="PTHR11177:SF317">
    <property type="entry name" value="CHITINASE 12-RELATED"/>
    <property type="match status" value="1"/>
</dbReference>
<dbReference type="Gene3D" id="3.10.50.10">
    <property type="match status" value="1"/>
</dbReference>
<reference evidence="9" key="2">
    <citation type="journal article" date="2021" name="PeerJ">
        <title>Extensive microbial diversity within the chicken gut microbiome revealed by metagenomics and culture.</title>
        <authorList>
            <person name="Gilroy R."/>
            <person name="Ravi A."/>
            <person name="Getino M."/>
            <person name="Pursley I."/>
            <person name="Horton D.L."/>
            <person name="Alikhan N.F."/>
            <person name="Baker D."/>
            <person name="Gharbi K."/>
            <person name="Hall N."/>
            <person name="Watson M."/>
            <person name="Adriaenssens E.M."/>
            <person name="Foster-Nyarko E."/>
            <person name="Jarju S."/>
            <person name="Secka A."/>
            <person name="Antonio M."/>
            <person name="Oren A."/>
            <person name="Chaudhuri R.R."/>
            <person name="La Ragione R."/>
            <person name="Hildebrand F."/>
            <person name="Pallen M.J."/>
        </authorList>
    </citation>
    <scope>NUCLEOTIDE SEQUENCE</scope>
    <source>
        <strain evidence="9">CHK190-19873</strain>
    </source>
</reference>
<comment type="caution">
    <text evidence="9">The sequence shown here is derived from an EMBL/GenBank/DDBJ whole genome shotgun (WGS) entry which is preliminary data.</text>
</comment>
<dbReference type="InterPro" id="IPR001579">
    <property type="entry name" value="Glyco_hydro_18_chit_AS"/>
</dbReference>
<dbReference type="GO" id="GO:0008061">
    <property type="term" value="F:chitin binding"/>
    <property type="evidence" value="ECO:0007669"/>
    <property type="project" value="InterPro"/>
</dbReference>
<dbReference type="EMBL" id="DVIQ01000043">
    <property type="protein sequence ID" value="HIS31488.1"/>
    <property type="molecule type" value="Genomic_DNA"/>
</dbReference>
<comment type="similarity">
    <text evidence="7">Belongs to the glycosyl hydrolase 18 family.</text>
</comment>